<feature type="compositionally biased region" description="Low complexity" evidence="1">
    <location>
        <begin position="146"/>
        <end position="172"/>
    </location>
</feature>
<feature type="compositionally biased region" description="Polar residues" evidence="1">
    <location>
        <begin position="60"/>
        <end position="74"/>
    </location>
</feature>
<dbReference type="OrthoDB" id="21629at2759"/>
<dbReference type="EMBL" id="KQ474090">
    <property type="protein sequence ID" value="KPV71927.1"/>
    <property type="molecule type" value="Genomic_DNA"/>
</dbReference>
<feature type="compositionally biased region" description="Pro residues" evidence="1">
    <location>
        <begin position="1"/>
        <end position="10"/>
    </location>
</feature>
<feature type="compositionally biased region" description="Low complexity" evidence="1">
    <location>
        <begin position="236"/>
        <end position="259"/>
    </location>
</feature>
<feature type="compositionally biased region" description="Low complexity" evidence="1">
    <location>
        <begin position="195"/>
        <end position="212"/>
    </location>
</feature>
<dbReference type="RefSeq" id="XP_018267976.1">
    <property type="nucleotide sequence ID" value="XM_018419153.1"/>
</dbReference>
<reference evidence="2 3" key="1">
    <citation type="journal article" date="2015" name="Front. Microbiol.">
        <title>Genome sequence of the plant growth promoting endophytic yeast Rhodotorula graminis WP1.</title>
        <authorList>
            <person name="Firrincieli A."/>
            <person name="Otillar R."/>
            <person name="Salamov A."/>
            <person name="Schmutz J."/>
            <person name="Khan Z."/>
            <person name="Redman R.S."/>
            <person name="Fleck N.D."/>
            <person name="Lindquist E."/>
            <person name="Grigoriev I.V."/>
            <person name="Doty S.L."/>
        </authorList>
    </citation>
    <scope>NUCLEOTIDE SEQUENCE [LARGE SCALE GENOMIC DNA]</scope>
    <source>
        <strain evidence="2 3">WP1</strain>
    </source>
</reference>
<dbReference type="OMA" id="PQFNEST"/>
<organism evidence="2 3">
    <name type="scientific">Rhodotorula graminis (strain WP1)</name>
    <dbReference type="NCBI Taxonomy" id="578459"/>
    <lineage>
        <taxon>Eukaryota</taxon>
        <taxon>Fungi</taxon>
        <taxon>Dikarya</taxon>
        <taxon>Basidiomycota</taxon>
        <taxon>Pucciniomycotina</taxon>
        <taxon>Microbotryomycetes</taxon>
        <taxon>Sporidiobolales</taxon>
        <taxon>Sporidiobolaceae</taxon>
        <taxon>Rhodotorula</taxon>
    </lineage>
</organism>
<protein>
    <submittedName>
        <fullName evidence="2">Uncharacterized protein</fullName>
    </submittedName>
</protein>
<dbReference type="Proteomes" id="UP000053890">
    <property type="component" value="Unassembled WGS sequence"/>
</dbReference>
<dbReference type="STRING" id="578459.A0A0P9ER74"/>
<evidence type="ECO:0000313" key="2">
    <source>
        <dbReference type="EMBL" id="KPV71927.1"/>
    </source>
</evidence>
<gene>
    <name evidence="2" type="ORF">RHOBADRAFT_67016</name>
</gene>
<name>A0A0P9ER74_RHOGW</name>
<keyword evidence="3" id="KW-1185">Reference proteome</keyword>
<feature type="compositionally biased region" description="Low complexity" evidence="1">
    <location>
        <begin position="104"/>
        <end position="117"/>
    </location>
</feature>
<evidence type="ECO:0000313" key="3">
    <source>
        <dbReference type="Proteomes" id="UP000053890"/>
    </source>
</evidence>
<feature type="compositionally biased region" description="Low complexity" evidence="1">
    <location>
        <begin position="45"/>
        <end position="59"/>
    </location>
</feature>
<proteinExistence type="predicted"/>
<dbReference type="GeneID" id="28979599"/>
<sequence>MSKPSPPPTGPGAGRQQPSSFPHGAMPRQPSMSGPPHQQGPPSQPQQQQQRQPSLHGQHNLPSYPQQRNVSQPNGMAPGRMFSPPPPPPMSLGHPQQQQAFGNIGMPSSSSSSSSFMSPPPQQGGPQISPSLGRGGTPIGPPPPGASSQPSSSSAAASVRSPQANGLSLGPSPLAPPATSPRPVNVAPIGSAIGRPPSAVSSSARSSSPPRVFGSSALHEDDEIVVPPPRASISNASSAPIGSGVSAPPSSSSVSGGSVDWASPFSSGGGGSIWGAQPAQPPVPTLDRQSILRDRSRVAFLKLHELGQTKVDLAMPVDDIYKAILVLWPSDAGAVTLHELVESMLEPPNGVTRTGVFQFSTVGEQVYAKWTPS</sequence>
<feature type="region of interest" description="Disordered" evidence="1">
    <location>
        <begin position="1"/>
        <end position="261"/>
    </location>
</feature>
<accession>A0A0P9ER74</accession>
<evidence type="ECO:0000256" key="1">
    <source>
        <dbReference type="SAM" id="MobiDB-lite"/>
    </source>
</evidence>
<dbReference type="AlphaFoldDB" id="A0A0P9ER74"/>